<comment type="pathway">
    <text evidence="1 7">Porphyrin-containing compound metabolism; chlorophyll biosynthesis.</text>
</comment>
<comment type="subcellular location">
    <subcellularLocation>
        <location evidence="7">Plastid</location>
        <location evidence="7">Chloroplast</location>
    </subcellularLocation>
</comment>
<evidence type="ECO:0000256" key="4">
    <source>
        <dbReference type="ARBA" id="ARBA00022857"/>
    </source>
</evidence>
<comment type="similarity">
    <text evidence="2 7">Belongs to the short-chain dehydrogenases/reductases (SDR) family. POR subfamily.</text>
</comment>
<proteinExistence type="inferred from homology"/>
<comment type="catalytic activity">
    <reaction evidence="7">
        <text>chlorophyllide a + NADP(+) = protochlorophyllide a + NADPH + H(+)</text>
        <dbReference type="Rhea" id="RHEA:11132"/>
        <dbReference type="ChEBI" id="CHEBI:15378"/>
        <dbReference type="ChEBI" id="CHEBI:57783"/>
        <dbReference type="ChEBI" id="CHEBI:58349"/>
        <dbReference type="ChEBI" id="CHEBI:83348"/>
        <dbReference type="ChEBI" id="CHEBI:83350"/>
        <dbReference type="EC" id="1.3.1.33"/>
    </reaction>
</comment>
<dbReference type="CDD" id="cd09810">
    <property type="entry name" value="LPOR_like_SDR_c_like"/>
    <property type="match status" value="1"/>
</dbReference>
<sequence length="437" mass="47446">MYITEISYILHYPLPKLSLLVRRFGKKPTQLNLKAPMALQAASLLPSAFSIPKEGKSSASLKDSSLFGVSLSDHLKADFSSSALRCKNQRKQPVGVGGAIRGQVMVTTPAINQAAPEGKKTLRKGSVVITGASSGLGLATAKALADTGKWHVIMACRDFLKAERAAKSAGIAKENYTVMHLDLASLDSVRQFVDNFRRSGRPLDVLVCNAAVYQPTAKEPTFTAEGFELSVGTNHLGHFLLSRLLLDDLKQSDYPSKRLIIVGSITGNTNTLAGNVPPKANLGDLRGLAGGLNALNSSAMIDGGEFDGAKAYKDSKVCNMLTMQEFHRRYHEDSGITFASLYPGCIATTGLFREHIPLFRLLFPPFQKYITKGFVSEEDSGKRLAQVVSDPSLTKSGVYWSWNKDSASFENQLSQEASDVEKARKIWELSEKLVGLA</sequence>
<dbReference type="SUPFAM" id="SSF51735">
    <property type="entry name" value="NAD(P)-binding Rossmann-fold domains"/>
    <property type="match status" value="1"/>
</dbReference>
<evidence type="ECO:0000313" key="8">
    <source>
        <dbReference type="EMBL" id="MPA54686.1"/>
    </source>
</evidence>
<protein>
    <recommendedName>
        <fullName evidence="7">NADPH-protochlorophyllide oxidoreductase</fullName>
        <ecNumber evidence="7">1.3.1.33</ecNumber>
    </recommendedName>
</protein>
<evidence type="ECO:0000256" key="6">
    <source>
        <dbReference type="ARBA" id="ARBA00023171"/>
    </source>
</evidence>
<keyword evidence="7" id="KW-0809">Transit peptide</keyword>
<keyword evidence="7" id="KW-0150">Chloroplast</keyword>
<name>A0A5B7AFR8_DAVIN</name>
<dbReference type="PANTHER" id="PTHR44419:SF19">
    <property type="entry name" value="PROTOCHLOROPHYLLIDE REDUCTASE A, CHLOROPLASTIC"/>
    <property type="match status" value="1"/>
</dbReference>
<dbReference type="EMBL" id="GHES01024127">
    <property type="protein sequence ID" value="MPA54686.1"/>
    <property type="molecule type" value="Transcribed_RNA"/>
</dbReference>
<evidence type="ECO:0000256" key="5">
    <source>
        <dbReference type="ARBA" id="ARBA00023002"/>
    </source>
</evidence>
<organism evidence="8">
    <name type="scientific">Davidia involucrata</name>
    <name type="common">Dove tree</name>
    <dbReference type="NCBI Taxonomy" id="16924"/>
    <lineage>
        <taxon>Eukaryota</taxon>
        <taxon>Viridiplantae</taxon>
        <taxon>Streptophyta</taxon>
        <taxon>Embryophyta</taxon>
        <taxon>Tracheophyta</taxon>
        <taxon>Spermatophyta</taxon>
        <taxon>Magnoliopsida</taxon>
        <taxon>eudicotyledons</taxon>
        <taxon>Gunneridae</taxon>
        <taxon>Pentapetalae</taxon>
        <taxon>asterids</taxon>
        <taxon>Cornales</taxon>
        <taxon>Nyssaceae</taxon>
        <taxon>Davidia</taxon>
    </lineage>
</organism>
<dbReference type="PRINTS" id="PR00081">
    <property type="entry name" value="GDHRDH"/>
</dbReference>
<keyword evidence="3 7" id="KW-0602">Photosynthesis</keyword>
<reference evidence="8" key="1">
    <citation type="submission" date="2019-08" db="EMBL/GenBank/DDBJ databases">
        <title>Reference gene set and small RNA set construction with multiple tissues from Davidia involucrata Baill.</title>
        <authorList>
            <person name="Yang H."/>
            <person name="Zhou C."/>
            <person name="Li G."/>
            <person name="Wang J."/>
            <person name="Gao P."/>
            <person name="Wang M."/>
            <person name="Wang R."/>
            <person name="Zhao Y."/>
        </authorList>
    </citation>
    <scope>NUCLEOTIDE SEQUENCE</scope>
    <source>
        <tissue evidence="8">Mixed with DoveR01_LX</tissue>
    </source>
</reference>
<dbReference type="NCBIfam" id="TIGR01289">
    <property type="entry name" value="LPOR"/>
    <property type="match status" value="1"/>
</dbReference>
<evidence type="ECO:0000256" key="2">
    <source>
        <dbReference type="ARBA" id="ARBA00005821"/>
    </source>
</evidence>
<dbReference type="GO" id="GO:0015995">
    <property type="term" value="P:chlorophyll biosynthetic process"/>
    <property type="evidence" value="ECO:0007669"/>
    <property type="project" value="UniProtKB-UniPathway"/>
</dbReference>
<comment type="function">
    <text evidence="7">Phototransformation of protochlorophyllide (Pchlide) to chlorophyllide (Chlide).</text>
</comment>
<dbReference type="InterPro" id="IPR002347">
    <property type="entry name" value="SDR_fam"/>
</dbReference>
<keyword evidence="7" id="KW-0934">Plastid</keyword>
<evidence type="ECO:0000256" key="1">
    <source>
        <dbReference type="ARBA" id="ARBA00005173"/>
    </source>
</evidence>
<dbReference type="AlphaFoldDB" id="A0A5B7AFR8"/>
<dbReference type="GO" id="GO:0015979">
    <property type="term" value="P:photosynthesis"/>
    <property type="evidence" value="ECO:0007669"/>
    <property type="project" value="UniProtKB-KW"/>
</dbReference>
<gene>
    <name evidence="8" type="ORF">Din_024127</name>
</gene>
<dbReference type="InterPro" id="IPR005979">
    <property type="entry name" value="Prochl_reduct"/>
</dbReference>
<dbReference type="Pfam" id="PF00106">
    <property type="entry name" value="adh_short"/>
    <property type="match status" value="1"/>
</dbReference>
<dbReference type="Gene3D" id="3.40.50.720">
    <property type="entry name" value="NAD(P)-binding Rossmann-like Domain"/>
    <property type="match status" value="1"/>
</dbReference>
<dbReference type="PANTHER" id="PTHR44419">
    <property type="entry name" value="PROTOCHLOROPHYLLIDE REDUCTASE C, CHLOROPLASTIC"/>
    <property type="match status" value="1"/>
</dbReference>
<keyword evidence="5 7" id="KW-0560">Oxidoreductase</keyword>
<keyword evidence="4 7" id="KW-0521">NADP</keyword>
<dbReference type="InterPro" id="IPR036291">
    <property type="entry name" value="NAD(P)-bd_dom_sf"/>
</dbReference>
<accession>A0A5B7AFR8</accession>
<dbReference type="EC" id="1.3.1.33" evidence="7"/>
<dbReference type="GO" id="GO:0009507">
    <property type="term" value="C:chloroplast"/>
    <property type="evidence" value="ECO:0007669"/>
    <property type="project" value="UniProtKB-SubCell"/>
</dbReference>
<dbReference type="GO" id="GO:0016630">
    <property type="term" value="F:protochlorophyllide reductase activity"/>
    <property type="evidence" value="ECO:0007669"/>
    <property type="project" value="UniProtKB-EC"/>
</dbReference>
<keyword evidence="6 7" id="KW-0149">Chlorophyll biosynthesis</keyword>
<evidence type="ECO:0000256" key="7">
    <source>
        <dbReference type="RuleBase" id="RU365001"/>
    </source>
</evidence>
<dbReference type="UniPathway" id="UPA00668"/>
<evidence type="ECO:0000256" key="3">
    <source>
        <dbReference type="ARBA" id="ARBA00022531"/>
    </source>
</evidence>